<evidence type="ECO:0000256" key="3">
    <source>
        <dbReference type="ARBA" id="ARBA00022840"/>
    </source>
</evidence>
<proteinExistence type="predicted"/>
<protein>
    <recommendedName>
        <fullName evidence="5">ATP-grasp domain-containing protein</fullName>
    </recommendedName>
</protein>
<dbReference type="EMBL" id="CP021748">
    <property type="protein sequence ID" value="ARX80664.1"/>
    <property type="molecule type" value="Genomic_DNA"/>
</dbReference>
<evidence type="ECO:0000313" key="7">
    <source>
        <dbReference type="Proteomes" id="UP000195880"/>
    </source>
</evidence>
<dbReference type="GO" id="GO:0046872">
    <property type="term" value="F:metal ion binding"/>
    <property type="evidence" value="ECO:0007669"/>
    <property type="project" value="InterPro"/>
</dbReference>
<dbReference type="AlphaFoldDB" id="A0A1Z1W2N1"/>
<evidence type="ECO:0000313" key="6">
    <source>
        <dbReference type="EMBL" id="ARX80664.1"/>
    </source>
</evidence>
<dbReference type="InterPro" id="IPR011761">
    <property type="entry name" value="ATP-grasp"/>
</dbReference>
<dbReference type="PANTHER" id="PTHR43585:SF2">
    <property type="entry name" value="ATP-GRASP ENZYME FSQD"/>
    <property type="match status" value="1"/>
</dbReference>
<keyword evidence="7" id="KW-1185">Reference proteome</keyword>
<keyword evidence="1" id="KW-0436">Ligase</keyword>
<sequence length="418" mass="44491">MSEHVLVIGSGRDLPTRLRRARAGTRTTVICRLDYLSKLRETTEHTRIIGVSPDAPDDEWVAFAEAVHARHPFTRIVAFGERDQDKCALVGQALGLAAHSPQTTTLVYDKHAMRARLREAGIDTTACAQVSDVEELRAFLAAHDTPCIVKPGSGSFSKGITLARHAEEADAAFARAGGGLEDADGTPVLVEQFHEGPQFSVEAFSEDGDHQIVAITRKYSDPLNFVELGHVSPAPLTPAQEKQIHHYVERILDALGIGAGATHTEVVLTENGPQLIETHVRMGGDEIPALAHDVTGVDIADCLIRHTLGEKVLPGIRAALAAPRTPRSSAIWFAALPAPGVLAETTGLDEARAVPGVTEVQLLVPPNAAVDTLQSSTSRVAQARAIAPSADEALAAAREAINRLTFHLRVHAAGQGAV</sequence>
<feature type="domain" description="ATP-grasp" evidence="5">
    <location>
        <begin position="114"/>
        <end position="308"/>
    </location>
</feature>
<dbReference type="Gene3D" id="3.30.470.20">
    <property type="entry name" value="ATP-grasp fold, B domain"/>
    <property type="match status" value="1"/>
</dbReference>
<dbReference type="InterPro" id="IPR040570">
    <property type="entry name" value="LAL_C2"/>
</dbReference>
<evidence type="ECO:0000256" key="1">
    <source>
        <dbReference type="ARBA" id="ARBA00022598"/>
    </source>
</evidence>
<gene>
    <name evidence="6" type="ORF">SMD44_00062</name>
</gene>
<dbReference type="OrthoDB" id="6964321at2"/>
<reference evidence="6 7" key="1">
    <citation type="submission" date="2017-05" db="EMBL/GenBank/DDBJ databases">
        <title>Streptomyces alboflavus Genome sequencing and assembly.</title>
        <authorList>
            <person name="Wang Y."/>
            <person name="Du B."/>
            <person name="Ding Y."/>
            <person name="Liu H."/>
            <person name="Hou Q."/>
            <person name="Liu K."/>
            <person name="Wang C."/>
            <person name="Yao L."/>
        </authorList>
    </citation>
    <scope>NUCLEOTIDE SEQUENCE [LARGE SCALE GENOMIC DNA]</scope>
    <source>
        <strain evidence="6 7">MDJK44</strain>
    </source>
</reference>
<dbReference type="PANTHER" id="PTHR43585">
    <property type="entry name" value="FUMIPYRROLE BIOSYNTHESIS PROTEIN C"/>
    <property type="match status" value="1"/>
</dbReference>
<dbReference type="KEGG" id="salf:SMD44_00062"/>
<evidence type="ECO:0000256" key="2">
    <source>
        <dbReference type="ARBA" id="ARBA00022741"/>
    </source>
</evidence>
<evidence type="ECO:0000256" key="4">
    <source>
        <dbReference type="PROSITE-ProRule" id="PRU00409"/>
    </source>
</evidence>
<dbReference type="PROSITE" id="PS50975">
    <property type="entry name" value="ATP_GRASP"/>
    <property type="match status" value="1"/>
</dbReference>
<keyword evidence="3 4" id="KW-0067">ATP-binding</keyword>
<dbReference type="SUPFAM" id="SSF56059">
    <property type="entry name" value="Glutathione synthetase ATP-binding domain-like"/>
    <property type="match status" value="1"/>
</dbReference>
<dbReference type="Pfam" id="PF18603">
    <property type="entry name" value="LAL_C2"/>
    <property type="match status" value="1"/>
</dbReference>
<dbReference type="SMART" id="SM01209">
    <property type="entry name" value="GARS_A"/>
    <property type="match status" value="1"/>
</dbReference>
<dbReference type="InterPro" id="IPR052032">
    <property type="entry name" value="ATP-dep_AA_Ligase"/>
</dbReference>
<keyword evidence="2 4" id="KW-0547">Nucleotide-binding</keyword>
<accession>A0A1Z1W2N1</accession>
<evidence type="ECO:0000259" key="5">
    <source>
        <dbReference type="PROSITE" id="PS50975"/>
    </source>
</evidence>
<dbReference type="RefSeq" id="WP_087882393.1">
    <property type="nucleotide sequence ID" value="NZ_CP021748.1"/>
</dbReference>
<name>A0A1Z1W2N1_9ACTN</name>
<dbReference type="GO" id="GO:0016874">
    <property type="term" value="F:ligase activity"/>
    <property type="evidence" value="ECO:0007669"/>
    <property type="project" value="UniProtKB-KW"/>
</dbReference>
<dbReference type="Pfam" id="PF13535">
    <property type="entry name" value="ATP-grasp_4"/>
    <property type="match status" value="1"/>
</dbReference>
<dbReference type="Proteomes" id="UP000195880">
    <property type="component" value="Chromosome"/>
</dbReference>
<dbReference type="GO" id="GO:0005524">
    <property type="term" value="F:ATP binding"/>
    <property type="evidence" value="ECO:0007669"/>
    <property type="project" value="UniProtKB-UniRule"/>
</dbReference>
<organism evidence="6 7">
    <name type="scientific">Streptomyces alboflavus</name>
    <dbReference type="NCBI Taxonomy" id="67267"/>
    <lineage>
        <taxon>Bacteria</taxon>
        <taxon>Bacillati</taxon>
        <taxon>Actinomycetota</taxon>
        <taxon>Actinomycetes</taxon>
        <taxon>Kitasatosporales</taxon>
        <taxon>Streptomycetaceae</taxon>
        <taxon>Streptomyces</taxon>
    </lineage>
</organism>